<sequence length="34" mass="3913">LSPLLTDIDEGTFKLLFANKINNKQKNRQDTSSY</sequence>
<comment type="caution">
    <text evidence="1">The sequence shown here is derived from an EMBL/GenBank/DDBJ whole genome shotgun (WGS) entry which is preliminary data.</text>
</comment>
<reference evidence="1" key="1">
    <citation type="journal article" date="2014" name="Front. Microbiol.">
        <title>High frequency of phylogenetically diverse reductive dehalogenase-homologous genes in deep subseafloor sedimentary metagenomes.</title>
        <authorList>
            <person name="Kawai M."/>
            <person name="Futagami T."/>
            <person name="Toyoda A."/>
            <person name="Takaki Y."/>
            <person name="Nishi S."/>
            <person name="Hori S."/>
            <person name="Arai W."/>
            <person name="Tsubouchi T."/>
            <person name="Morono Y."/>
            <person name="Uchiyama I."/>
            <person name="Ito T."/>
            <person name="Fujiyama A."/>
            <person name="Inagaki F."/>
            <person name="Takami H."/>
        </authorList>
    </citation>
    <scope>NUCLEOTIDE SEQUENCE</scope>
    <source>
        <strain evidence="1">Expedition CK06-06</strain>
    </source>
</reference>
<name>X1UC99_9ZZZZ</name>
<organism evidence="1">
    <name type="scientific">marine sediment metagenome</name>
    <dbReference type="NCBI Taxonomy" id="412755"/>
    <lineage>
        <taxon>unclassified sequences</taxon>
        <taxon>metagenomes</taxon>
        <taxon>ecological metagenomes</taxon>
    </lineage>
</organism>
<accession>X1UC99</accession>
<proteinExistence type="predicted"/>
<gene>
    <name evidence="1" type="ORF">S12H4_29980</name>
</gene>
<evidence type="ECO:0000313" key="1">
    <source>
        <dbReference type="EMBL" id="GAJ01217.1"/>
    </source>
</evidence>
<dbReference type="EMBL" id="BARW01017339">
    <property type="protein sequence ID" value="GAJ01217.1"/>
    <property type="molecule type" value="Genomic_DNA"/>
</dbReference>
<feature type="non-terminal residue" evidence="1">
    <location>
        <position position="1"/>
    </location>
</feature>
<dbReference type="AlphaFoldDB" id="X1UC99"/>
<protein>
    <submittedName>
        <fullName evidence="1">Uncharacterized protein</fullName>
    </submittedName>
</protein>